<evidence type="ECO:0000259" key="2">
    <source>
        <dbReference type="Pfam" id="PF13360"/>
    </source>
</evidence>
<name>A0A0F9C744_9ZZZZ</name>
<dbReference type="SUPFAM" id="SSF50998">
    <property type="entry name" value="Quinoprotein alcohol dehydrogenase-like"/>
    <property type="match status" value="1"/>
</dbReference>
<proteinExistence type="predicted"/>
<evidence type="ECO:0000313" key="3">
    <source>
        <dbReference type="EMBL" id="KKL45009.1"/>
    </source>
</evidence>
<feature type="domain" description="Pyrrolo-quinoline quinone repeat" evidence="2">
    <location>
        <begin position="52"/>
        <end position="175"/>
    </location>
</feature>
<dbReference type="InterPro" id="IPR015943">
    <property type="entry name" value="WD40/YVTN_repeat-like_dom_sf"/>
</dbReference>
<protein>
    <recommendedName>
        <fullName evidence="2">Pyrrolo-quinoline quinone repeat domain-containing protein</fullName>
    </recommendedName>
</protein>
<accession>A0A0F9C744</accession>
<dbReference type="PANTHER" id="PTHR34512:SF30">
    <property type="entry name" value="OUTER MEMBRANE PROTEIN ASSEMBLY FACTOR BAMB"/>
    <property type="match status" value="1"/>
</dbReference>
<reference evidence="3" key="1">
    <citation type="journal article" date="2015" name="Nature">
        <title>Complex archaea that bridge the gap between prokaryotes and eukaryotes.</title>
        <authorList>
            <person name="Spang A."/>
            <person name="Saw J.H."/>
            <person name="Jorgensen S.L."/>
            <person name="Zaremba-Niedzwiedzka K."/>
            <person name="Martijn J."/>
            <person name="Lind A.E."/>
            <person name="van Eijk R."/>
            <person name="Schleper C."/>
            <person name="Guy L."/>
            <person name="Ettema T.J."/>
        </authorList>
    </citation>
    <scope>NUCLEOTIDE SEQUENCE</scope>
</reference>
<dbReference type="EMBL" id="LAZR01034543">
    <property type="protein sequence ID" value="KKL45009.1"/>
    <property type="molecule type" value="Genomic_DNA"/>
</dbReference>
<feature type="region of interest" description="Disordered" evidence="1">
    <location>
        <begin position="1"/>
        <end position="24"/>
    </location>
</feature>
<dbReference type="Gene3D" id="2.130.10.10">
    <property type="entry name" value="YVTN repeat-like/Quinoprotein amine dehydrogenase"/>
    <property type="match status" value="1"/>
</dbReference>
<evidence type="ECO:0000256" key="1">
    <source>
        <dbReference type="SAM" id="MobiDB-lite"/>
    </source>
</evidence>
<dbReference type="InterPro" id="IPR002372">
    <property type="entry name" value="PQQ_rpt_dom"/>
</dbReference>
<dbReference type="InterPro" id="IPR011047">
    <property type="entry name" value="Quinoprotein_ADH-like_sf"/>
</dbReference>
<feature type="non-terminal residue" evidence="3">
    <location>
        <position position="1"/>
    </location>
</feature>
<dbReference type="SMART" id="SM00564">
    <property type="entry name" value="PQQ"/>
    <property type="match status" value="3"/>
</dbReference>
<feature type="compositionally biased region" description="Polar residues" evidence="1">
    <location>
        <begin position="1"/>
        <end position="16"/>
    </location>
</feature>
<dbReference type="Pfam" id="PF13360">
    <property type="entry name" value="PQQ_2"/>
    <property type="match status" value="1"/>
</dbReference>
<gene>
    <name evidence="3" type="ORF">LCGC14_2359960</name>
</gene>
<comment type="caution">
    <text evidence="3">The sequence shown here is derived from an EMBL/GenBank/DDBJ whole genome shotgun (WGS) entry which is preliminary data.</text>
</comment>
<dbReference type="InterPro" id="IPR018391">
    <property type="entry name" value="PQQ_b-propeller_rpt"/>
</dbReference>
<organism evidence="3">
    <name type="scientific">marine sediment metagenome</name>
    <dbReference type="NCBI Taxonomy" id="412755"/>
    <lineage>
        <taxon>unclassified sequences</taxon>
        <taxon>metagenomes</taxon>
        <taxon>ecological metagenomes</taxon>
    </lineage>
</organism>
<sequence length="361" mass="39439">PSRNGVSTESGWSTSWPADGPPVAWKRNVGRGHSAVAVVGRRVYTMGNADGKDTVFCLDAKTGEKIWTHSYPCKPGKYPGSHSTPTVDGPRVYTYSREGLLLCLTADKGDVVWSRNLKAEFKSKGPRWDFACSPLVVGGKIIVEVGAKDAAVVALAKADGKVRWTWQHRPNGTNTETRYFANGRISLLAQWRRGRLASVKRFGPDGRQLPPPNIAERWSLRQALQVGHLAYGDRWYTYRKIPAELIGAEYIRPANASLSNRADPLAAFTLRAAADVYVAHDPGGQAGKWFKAWRAAGKLQANTPLDLYVKRFAAGATVRLGPLPRGRSMYLVIVKPVDPSAKGVISELKVHDGAAMRPVAE</sequence>
<dbReference type="PANTHER" id="PTHR34512">
    <property type="entry name" value="CELL SURFACE PROTEIN"/>
    <property type="match status" value="1"/>
</dbReference>
<dbReference type="AlphaFoldDB" id="A0A0F9C744"/>